<dbReference type="OrthoDB" id="515401at2759"/>
<gene>
    <name evidence="4" type="ORF">WICPIJ_008099</name>
</gene>
<dbReference type="SUPFAM" id="SSF57716">
    <property type="entry name" value="Glucocorticoid receptor-like (DNA-binding domain)"/>
    <property type="match status" value="1"/>
</dbReference>
<keyword evidence="1" id="KW-0862">Zinc</keyword>
<evidence type="ECO:0000313" key="5">
    <source>
        <dbReference type="Proteomes" id="UP000774326"/>
    </source>
</evidence>
<dbReference type="Gene3D" id="3.30.50.10">
    <property type="entry name" value="Erythroid Transcription Factor GATA-1, subunit A"/>
    <property type="match status" value="2"/>
</dbReference>
<organism evidence="4 5">
    <name type="scientific">Wickerhamomyces pijperi</name>
    <name type="common">Yeast</name>
    <name type="synonym">Pichia pijperi</name>
    <dbReference type="NCBI Taxonomy" id="599730"/>
    <lineage>
        <taxon>Eukaryota</taxon>
        <taxon>Fungi</taxon>
        <taxon>Dikarya</taxon>
        <taxon>Ascomycota</taxon>
        <taxon>Saccharomycotina</taxon>
        <taxon>Saccharomycetes</taxon>
        <taxon>Phaffomycetales</taxon>
        <taxon>Wickerhamomycetaceae</taxon>
        <taxon>Wickerhamomyces</taxon>
    </lineage>
</organism>
<dbReference type="InterPro" id="IPR013088">
    <property type="entry name" value="Znf_NHR/GATA"/>
</dbReference>
<evidence type="ECO:0000256" key="2">
    <source>
        <dbReference type="SAM" id="MobiDB-lite"/>
    </source>
</evidence>
<comment type="caution">
    <text evidence="4">The sequence shown here is derived from an EMBL/GenBank/DDBJ whole genome shotgun (WGS) entry which is preliminary data.</text>
</comment>
<dbReference type="GO" id="GO:0006355">
    <property type="term" value="P:regulation of DNA-templated transcription"/>
    <property type="evidence" value="ECO:0007669"/>
    <property type="project" value="InterPro"/>
</dbReference>
<evidence type="ECO:0000256" key="1">
    <source>
        <dbReference type="PROSITE-ProRule" id="PRU00094"/>
    </source>
</evidence>
<dbReference type="InterPro" id="IPR000679">
    <property type="entry name" value="Znf_GATA"/>
</dbReference>
<feature type="region of interest" description="Disordered" evidence="2">
    <location>
        <begin position="170"/>
        <end position="235"/>
    </location>
</feature>
<dbReference type="GO" id="GO:0008270">
    <property type="term" value="F:zinc ion binding"/>
    <property type="evidence" value="ECO:0007669"/>
    <property type="project" value="UniProtKB-KW"/>
</dbReference>
<feature type="region of interest" description="Disordered" evidence="2">
    <location>
        <begin position="1"/>
        <end position="22"/>
    </location>
</feature>
<dbReference type="SMART" id="SM00401">
    <property type="entry name" value="ZnF_GATA"/>
    <property type="match status" value="2"/>
</dbReference>
<feature type="compositionally biased region" description="Low complexity" evidence="2">
    <location>
        <begin position="205"/>
        <end position="220"/>
    </location>
</feature>
<dbReference type="EMBL" id="JAEUBG010004656">
    <property type="protein sequence ID" value="KAH3680844.1"/>
    <property type="molecule type" value="Genomic_DNA"/>
</dbReference>
<name>A0A9P8Q100_WICPI</name>
<sequence>MSSQFPPPNHFGFVPTPNGNQATISYQEQEPNMKENEPIQEQTPIPVIGTFTATLPSSKSPTTELRQAGNDETKTANLLTTPCINCKAPHSSLWVKSPDHPGERVCNACYLYRRKHGTNRDGTIVRRGIKTDGVNVISGMSRFPLAKYERDTEPRDGTDLKFVADRQTMKLHSQSPGTPTNPAKATAETNQPTQSTSLPPPPHPQQQQQQAQTSATSQTPPILPPPQFDSSPRVIQRPNWKPEARLNPGSPSVGPHHMNLKERMHMLENQISLYKGTHRWNDTDGNSFPPPQPSQPAPAVIPTQAPSIDLSKVPHCSNCLTTTTSRPWFKSRTRANELVCNACWQYEIKHGKPRSRFVVRRGRPISKESKKAQGMDLALPLVPAGSTQNEVKFITEDTSMFVRSRSQSDDMSKSQTILSRDPNTAPVMHTLFKPTVHNEKTKKRRIMTKVKGAVLKLIKKYAFNTVELQGLSDSELAHFVKNIDIKGLDDKLSEDKKAEKQVEDEKNTQQ</sequence>
<feature type="domain" description="GATA-type" evidence="3">
    <location>
        <begin position="83"/>
        <end position="132"/>
    </location>
</feature>
<reference evidence="4" key="2">
    <citation type="submission" date="2021-01" db="EMBL/GenBank/DDBJ databases">
        <authorList>
            <person name="Schikora-Tamarit M.A."/>
        </authorList>
    </citation>
    <scope>NUCLEOTIDE SEQUENCE</scope>
    <source>
        <strain evidence="4">CBS2887</strain>
    </source>
</reference>
<keyword evidence="5" id="KW-1185">Reference proteome</keyword>
<dbReference type="Proteomes" id="UP000774326">
    <property type="component" value="Unassembled WGS sequence"/>
</dbReference>
<dbReference type="AlphaFoldDB" id="A0A9P8Q100"/>
<reference evidence="4" key="1">
    <citation type="journal article" date="2021" name="Open Biol.">
        <title>Shared evolutionary footprints suggest mitochondrial oxidative damage underlies multiple complex I losses in fungi.</title>
        <authorList>
            <person name="Schikora-Tamarit M.A."/>
            <person name="Marcet-Houben M."/>
            <person name="Nosek J."/>
            <person name="Gabaldon T."/>
        </authorList>
    </citation>
    <scope>NUCLEOTIDE SEQUENCE</scope>
    <source>
        <strain evidence="4">CBS2887</strain>
    </source>
</reference>
<keyword evidence="1" id="KW-0863">Zinc-finger</keyword>
<feature type="compositionally biased region" description="Polar residues" evidence="2">
    <location>
        <begin position="170"/>
        <end position="190"/>
    </location>
</feature>
<dbReference type="GO" id="GO:0043565">
    <property type="term" value="F:sequence-specific DNA binding"/>
    <property type="evidence" value="ECO:0007669"/>
    <property type="project" value="InterPro"/>
</dbReference>
<keyword evidence="1" id="KW-0479">Metal-binding</keyword>
<accession>A0A9P8Q100</accession>
<dbReference type="PROSITE" id="PS50114">
    <property type="entry name" value="GATA_ZN_FINGER_2"/>
    <property type="match status" value="1"/>
</dbReference>
<evidence type="ECO:0000313" key="4">
    <source>
        <dbReference type="EMBL" id="KAH3680844.1"/>
    </source>
</evidence>
<proteinExistence type="predicted"/>
<evidence type="ECO:0000259" key="3">
    <source>
        <dbReference type="PROSITE" id="PS50114"/>
    </source>
</evidence>
<protein>
    <recommendedName>
        <fullName evidence="3">GATA-type domain-containing protein</fullName>
    </recommendedName>
</protein>